<dbReference type="Proteomes" id="UP000280535">
    <property type="component" value="Unassembled WGS sequence"/>
</dbReference>
<dbReference type="EMBL" id="RJOA01000009">
    <property type="protein sequence ID" value="RSI98512.1"/>
    <property type="molecule type" value="Genomic_DNA"/>
</dbReference>
<dbReference type="AlphaFoldDB" id="A0A428DRB4"/>
<comment type="caution">
    <text evidence="1">The sequence shown here is derived from an EMBL/GenBank/DDBJ whole genome shotgun (WGS) entry which is preliminary data.</text>
</comment>
<dbReference type="Pfam" id="PF05895">
    <property type="entry name" value="DUF859"/>
    <property type="match status" value="1"/>
</dbReference>
<evidence type="ECO:0000313" key="2">
    <source>
        <dbReference type="Proteomes" id="UP000280535"/>
    </source>
</evidence>
<dbReference type="InterPro" id="IPR008577">
    <property type="entry name" value="DUF859"/>
</dbReference>
<protein>
    <recommendedName>
        <fullName evidence="3">Phage structural protein</fullName>
    </recommendedName>
</protein>
<sequence>MTKFINSSGSLHLNIYIEQVSQDVASNSSRVSWKATVDRDGGYRTWNAENGSVLSVWLNGTSIYKSNLSFETEGQETTLASGEATIPHNSDGTKTFSVWASFDPNNGIHGNITVSANYKLSSIPRSSSISDNALSGNRQLGTLHTLTIDRKSNSFTHQVWYRVFGSEWIDLGKNHATSVSFVPNIDLARYNTKAKSGTMDICVRTYNGTTQIGNDVYSNGWYFEIPESVKPTFSGLTLIDMNTVARQLLSGNNFLQIISDIQVNFNNPTGAYGSTITGYRAEIVNKNQVTTKNGGRLGMMNFNGSATIRASVVDSRGRQSDTRDITINVIEYFAPAFSFTAFRTRETPNIIQVVRNAKIAPITLSGSQKNIMTLSFKVAQLGSTNFTADHGSASGNWTTQHTLNNSAANMAGNYVATKSFVVIGTLSDKFTSTEFTATVATESVVMSYDKDGRVGIGKVAEQGGAGSLDVLGDIYARNMPIQQYQLTGNGGGPLWFDGKPNVTNANWVDQPGQYYIDRTARGNPNGQWGYLFHYSNYGKNTDGYKEAIQLFYGNNGQIYFRHHRWSKTIDDWESWIEYATKNDVARLTQSTSWQNLVLANGWNHHQQYNNVQFSKTFDGVVYFRGSANKGKTANETVIGTLPIGFRPSQSLYVSALNNSYTVAILGIYSNGNIVIKNNVDSTWLNFDNISFKI</sequence>
<reference evidence="1 2" key="1">
    <citation type="submission" date="2018-11" db="EMBL/GenBank/DDBJ databases">
        <title>Species Designations Belie Phenotypic and Genotypic Heterogeneity in Oral Streptococci.</title>
        <authorList>
            <person name="Velsko I."/>
        </authorList>
    </citation>
    <scope>NUCLEOTIDE SEQUENCE [LARGE SCALE GENOMIC DNA]</scope>
    <source>
        <strain evidence="1 2">BCC49</strain>
    </source>
</reference>
<proteinExistence type="predicted"/>
<dbReference type="CDD" id="cd19958">
    <property type="entry name" value="pyocin_knob"/>
    <property type="match status" value="1"/>
</dbReference>
<evidence type="ECO:0008006" key="3">
    <source>
        <dbReference type="Google" id="ProtNLM"/>
    </source>
</evidence>
<accession>A0A428DRB4</accession>
<dbReference type="RefSeq" id="WP_125411334.1">
    <property type="nucleotide sequence ID" value="NZ_RJOA01000009.1"/>
</dbReference>
<organism evidence="1 2">
    <name type="scientific">Streptococcus mitis</name>
    <dbReference type="NCBI Taxonomy" id="28037"/>
    <lineage>
        <taxon>Bacteria</taxon>
        <taxon>Bacillati</taxon>
        <taxon>Bacillota</taxon>
        <taxon>Bacilli</taxon>
        <taxon>Lactobacillales</taxon>
        <taxon>Streptococcaceae</taxon>
        <taxon>Streptococcus</taxon>
        <taxon>Streptococcus mitis group</taxon>
    </lineage>
</organism>
<evidence type="ECO:0000313" key="1">
    <source>
        <dbReference type="EMBL" id="RSI98512.1"/>
    </source>
</evidence>
<name>A0A428DRB4_STRMT</name>
<gene>
    <name evidence="1" type="ORF">D8843_05345</name>
</gene>